<evidence type="ECO:0000256" key="3">
    <source>
        <dbReference type="ARBA" id="ARBA00023204"/>
    </source>
</evidence>
<dbReference type="GO" id="GO:0006310">
    <property type="term" value="P:DNA recombination"/>
    <property type="evidence" value="ECO:0007669"/>
    <property type="project" value="UniProtKB-ARBA"/>
</dbReference>
<dbReference type="GO" id="GO:0006302">
    <property type="term" value="P:double-strand break repair"/>
    <property type="evidence" value="ECO:0007669"/>
    <property type="project" value="UniProtKB-ARBA"/>
</dbReference>
<protein>
    <submittedName>
        <fullName evidence="5">DNA recombinase</fullName>
    </submittedName>
</protein>
<dbReference type="InterPro" id="IPR042525">
    <property type="entry name" value="Rad52_Rad59_Rad22_sf"/>
</dbReference>
<accession>A0A385UJD2</accession>
<dbReference type="KEGG" id="vg:55003734"/>
<evidence type="ECO:0000256" key="2">
    <source>
        <dbReference type="ARBA" id="ARBA00022763"/>
    </source>
</evidence>
<name>A0A385UJD2_9CAUD</name>
<proteinExistence type="inferred from homology"/>
<feature type="compositionally biased region" description="Low complexity" evidence="4">
    <location>
        <begin position="224"/>
        <end position="242"/>
    </location>
</feature>
<feature type="compositionally biased region" description="Basic and acidic residues" evidence="4">
    <location>
        <begin position="256"/>
        <end position="266"/>
    </location>
</feature>
<evidence type="ECO:0000256" key="4">
    <source>
        <dbReference type="SAM" id="MobiDB-lite"/>
    </source>
</evidence>
<keyword evidence="3" id="KW-0234">DNA repair</keyword>
<evidence type="ECO:0000256" key="1">
    <source>
        <dbReference type="ARBA" id="ARBA00006638"/>
    </source>
</evidence>
<dbReference type="Pfam" id="PF04098">
    <property type="entry name" value="Rad52_Rad22"/>
    <property type="match status" value="1"/>
</dbReference>
<evidence type="ECO:0000313" key="5">
    <source>
        <dbReference type="EMBL" id="AYB70169.1"/>
    </source>
</evidence>
<feature type="region of interest" description="Disordered" evidence="4">
    <location>
        <begin position="196"/>
        <end position="266"/>
    </location>
</feature>
<sequence>MNQPMYRRPRKPPAHIQYAHELGRGMLTFRQIEELVKAINPAHVETKQRLTYLSQHQARAEMNRIFGYGNWDIDAGEPVLMYEYETPGTGNNVNKMYWRVGYRIKVTVNIRDLWGMPVASFTGVHAEQNAPQPDRGEAHALALTSVDSYAMRRALINLGDRFGLGLYDGGSLDVHGGYTIQEEPGQLYDWAPIPTQEQQNAPQPPPQQENQQQGPPPQDHMPLEQAQQAQAAGREAARQQQGPSPAMQQRLQQGLKVDENRQEGQG</sequence>
<comment type="similarity">
    <text evidence="1">Belongs to the RAD52 family.</text>
</comment>
<gene>
    <name evidence="5" type="primary">59</name>
    <name evidence="5" type="ORF">SEA_ONEIAGILLIAN_59</name>
</gene>
<reference evidence="5 6" key="1">
    <citation type="submission" date="2018-08" db="EMBL/GenBank/DDBJ databases">
        <authorList>
            <person name="Miller G.E."/>
            <person name="Abrahams R."/>
            <person name="Bazan D.C."/>
            <person name="Beglau B.C."/>
            <person name="Blaylock E.C."/>
            <person name="Choi J.D."/>
            <person name="Grewal S.K."/>
            <person name="Hernandez E.V."/>
            <person name="Kim D.J."/>
            <person name="Kim K."/>
            <person name="Lee Y."/>
            <person name="Linde M.K."/>
            <person name="Lopez M.B."/>
            <person name="Pangalila E."/>
            <person name="Parker M.A."/>
            <person name="Specht R.C."/>
            <person name="Teng M.C."/>
            <person name="Toledo B."/>
            <person name="Tran S."/>
            <person name="Yu H."/>
            <person name="Kalaj N."/>
            <person name="Muthiah A.S."/>
            <person name="Dean N.S."/>
            <person name="Diaz A."/>
            <person name="Garlena R.A."/>
            <person name="Russell D.A."/>
            <person name="Pope W.H."/>
            <person name="Jacobs-Sera D."/>
            <person name="Hatfull G.F."/>
        </authorList>
    </citation>
    <scope>NUCLEOTIDE SEQUENCE [LARGE SCALE GENOMIC DNA]</scope>
</reference>
<dbReference type="InterPro" id="IPR041247">
    <property type="entry name" value="Rad52_fam"/>
</dbReference>
<keyword evidence="6" id="KW-1185">Reference proteome</keyword>
<dbReference type="RefSeq" id="YP_009812665.1">
    <property type="nucleotide sequence ID" value="NC_048068.1"/>
</dbReference>
<keyword evidence="2" id="KW-0227">DNA damage</keyword>
<evidence type="ECO:0000313" key="6">
    <source>
        <dbReference type="Proteomes" id="UP000279330"/>
    </source>
</evidence>
<dbReference type="Gene3D" id="3.30.390.80">
    <property type="entry name" value="DNA repair protein Rad52/59/22"/>
    <property type="match status" value="1"/>
</dbReference>
<organism evidence="5 6">
    <name type="scientific">Microbacterium phage OneinaGillian</name>
    <dbReference type="NCBI Taxonomy" id="2301604"/>
    <lineage>
        <taxon>Viruses</taxon>
        <taxon>Duplodnaviria</taxon>
        <taxon>Heunggongvirae</taxon>
        <taxon>Uroviricota</taxon>
        <taxon>Caudoviricetes</taxon>
        <taxon>Gillianvirus</taxon>
        <taxon>Gillianvirus oneinagillian</taxon>
    </lineage>
</organism>
<dbReference type="Proteomes" id="UP000279330">
    <property type="component" value="Segment"/>
</dbReference>
<dbReference type="GeneID" id="55003734"/>
<dbReference type="EMBL" id="MH727556">
    <property type="protein sequence ID" value="AYB70169.1"/>
    <property type="molecule type" value="Genomic_DNA"/>
</dbReference>